<feature type="domain" description="Helicase C-terminal" evidence="2">
    <location>
        <begin position="214"/>
        <end position="360"/>
    </location>
</feature>
<dbReference type="KEGG" id="vg:16796900"/>
<name>S0A0G0_9CAUD</name>
<keyword evidence="3" id="KW-0347">Helicase</keyword>
<dbReference type="GeneID" id="16796900"/>
<proteinExistence type="predicted"/>
<dbReference type="EMBL" id="KC821617">
    <property type="protein sequence ID" value="AGO48290.1"/>
    <property type="molecule type" value="Genomic_DNA"/>
</dbReference>
<keyword evidence="3" id="KW-0547">Nucleotide-binding</keyword>
<dbReference type="RefSeq" id="YP_008241330.1">
    <property type="nucleotide sequence ID" value="NC_021795.1"/>
</dbReference>
<accession>S0A0G0</accession>
<dbReference type="Gene3D" id="3.40.50.300">
    <property type="entry name" value="P-loop containing nucleotide triphosphate hydrolases"/>
    <property type="match status" value="2"/>
</dbReference>
<dbReference type="PROSITE" id="PS51192">
    <property type="entry name" value="HELICASE_ATP_BIND_1"/>
    <property type="match status" value="1"/>
</dbReference>
<dbReference type="SUPFAM" id="SSF52540">
    <property type="entry name" value="P-loop containing nucleoside triphosphate hydrolases"/>
    <property type="match status" value="1"/>
</dbReference>
<dbReference type="Pfam" id="PF04851">
    <property type="entry name" value="ResIII"/>
    <property type="match status" value="1"/>
</dbReference>
<dbReference type="PANTHER" id="PTHR47396:SF1">
    <property type="entry name" value="ATP-DEPENDENT HELICASE IRC3-RELATED"/>
    <property type="match status" value="1"/>
</dbReference>
<dbReference type="InterPro" id="IPR006935">
    <property type="entry name" value="Helicase/UvrB_N"/>
</dbReference>
<dbReference type="Proteomes" id="UP000014710">
    <property type="component" value="Segment"/>
</dbReference>
<organism evidence="3 4">
    <name type="scientific">Cellulophaga phage phi17:1</name>
    <dbReference type="NCBI Taxonomy" id="1327980"/>
    <lineage>
        <taxon>Viruses</taxon>
        <taxon>Duplodnaviria</taxon>
        <taxon>Heunggongvirae</taxon>
        <taxon>Uroviricota</taxon>
        <taxon>Caudoviricetes</taxon>
        <taxon>Helsingorvirus</taxon>
        <taxon>Helsingorvirus Cba171</taxon>
    </lineage>
</organism>
<keyword evidence="4" id="KW-1185">Reference proteome</keyword>
<evidence type="ECO:0000259" key="1">
    <source>
        <dbReference type="PROSITE" id="PS51192"/>
    </source>
</evidence>
<evidence type="ECO:0000259" key="2">
    <source>
        <dbReference type="PROSITE" id="PS51194"/>
    </source>
</evidence>
<dbReference type="Pfam" id="PF00271">
    <property type="entry name" value="Helicase_C"/>
    <property type="match status" value="1"/>
</dbReference>
<dbReference type="OrthoDB" id="1659at10239"/>
<dbReference type="PANTHER" id="PTHR47396">
    <property type="entry name" value="TYPE I RESTRICTION ENZYME ECOKI R PROTEIN"/>
    <property type="match status" value="1"/>
</dbReference>
<dbReference type="InterPro" id="IPR050742">
    <property type="entry name" value="Helicase_Restrict-Modif_Enz"/>
</dbReference>
<evidence type="ECO:0000313" key="4">
    <source>
        <dbReference type="Proteomes" id="UP000014710"/>
    </source>
</evidence>
<gene>
    <name evidence="3" type="ORF">Phi17:1_gp14</name>
</gene>
<keyword evidence="3" id="KW-0067">ATP-binding</keyword>
<evidence type="ECO:0000313" key="3">
    <source>
        <dbReference type="EMBL" id="AGO48290.1"/>
    </source>
</evidence>
<dbReference type="InterPro" id="IPR027417">
    <property type="entry name" value="P-loop_NTPase"/>
</dbReference>
<dbReference type="GO" id="GO:0004386">
    <property type="term" value="F:helicase activity"/>
    <property type="evidence" value="ECO:0007669"/>
    <property type="project" value="UniProtKB-KW"/>
</dbReference>
<dbReference type="GO" id="GO:0003677">
    <property type="term" value="F:DNA binding"/>
    <property type="evidence" value="ECO:0007669"/>
    <property type="project" value="InterPro"/>
</dbReference>
<reference evidence="3 4" key="1">
    <citation type="journal article" date="2013" name="Proc. Natl. Acad. Sci. U.S.A.">
        <title>Twelve previously unknown phage genera are ubiquitous in global oceans.</title>
        <authorList>
            <person name="Holmfeldt K."/>
            <person name="Solonenko N."/>
            <person name="Shah M."/>
            <person name="Corrier K."/>
            <person name="Riemann L."/>
            <person name="Verberkmoes N.C."/>
            <person name="Sullivan M.B."/>
        </authorList>
    </citation>
    <scope>NUCLEOTIDE SEQUENCE [LARGE SCALE GENOMIC DNA]</scope>
    <source>
        <strain evidence="3">Phi17:1</strain>
    </source>
</reference>
<sequence>MNFGLRGYQQDLKDAIRGLFVNGVKRVVLCAPTGSGKTVTFADIARSTILAGRRVIVVVDRKELLDQAVKKLREYGLNPQIIQGQRPVRHGQDCYVATIQTLIKRTPPEVDLIIIDEAHKQTFDKILDLDAFKNAFVIGATATPIRTGNMNQLSDYYQEMVQSVSIQDLIELGFLTPAISFGAAFDTSKIKMKGIDFDIKSMFDAFNKVSLYSGVVKKYEQFAPGSKAIVFNVNVEHSKKVCESFILSGYNAMHLDGNTPKRERTYILEWFSKTPGAILNNCDILTTGFDEWSIETVILNRSTKSKPLFFQMCGRGSRIVPKGVIAVKDFFTIIDMGSNIVEHGFWEQDQEFSLTHKKKEEKGVAPIKECPESENDIKGNPGCGCFNHVSVPTCKHCGFIFPEKKKEEPKEIEFVQLENYQLLPAHLVGKQWGSMTIQELEEVRIAKKMKGQGWIVRQILLNKDLELIDYAIMKKYKYPQGWVDRMEKMYLDNN</sequence>
<feature type="domain" description="Helicase ATP-binding" evidence="1">
    <location>
        <begin position="18"/>
        <end position="162"/>
    </location>
</feature>
<reference evidence="4" key="2">
    <citation type="submission" date="2013-03" db="EMBL/GenBank/DDBJ databases">
        <title>The Cellulophaga phages: a novel, diverse, and globally ubiquitous model system.</title>
        <authorList>
            <person name="Holmfeldt K."/>
            <person name="Solonenko N."/>
            <person name="Shah M."/>
            <person name="Corrier K."/>
            <person name="Riemann L."/>
            <person name="VerBerkmoes N.C."/>
            <person name="Sullivan M.B."/>
        </authorList>
    </citation>
    <scope>NUCLEOTIDE SEQUENCE [LARGE SCALE GENOMIC DNA]</scope>
</reference>
<dbReference type="InterPro" id="IPR001650">
    <property type="entry name" value="Helicase_C-like"/>
</dbReference>
<protein>
    <submittedName>
        <fullName evidence="3">Helicase</fullName>
    </submittedName>
</protein>
<dbReference type="InterPro" id="IPR014001">
    <property type="entry name" value="Helicase_ATP-bd"/>
</dbReference>
<dbReference type="GO" id="GO:0016787">
    <property type="term" value="F:hydrolase activity"/>
    <property type="evidence" value="ECO:0007669"/>
    <property type="project" value="InterPro"/>
</dbReference>
<keyword evidence="3" id="KW-0378">Hydrolase</keyword>
<dbReference type="SMART" id="SM00487">
    <property type="entry name" value="DEXDc"/>
    <property type="match status" value="1"/>
</dbReference>
<dbReference type="PROSITE" id="PS51194">
    <property type="entry name" value="HELICASE_CTER"/>
    <property type="match status" value="1"/>
</dbReference>
<dbReference type="GO" id="GO:0005524">
    <property type="term" value="F:ATP binding"/>
    <property type="evidence" value="ECO:0007669"/>
    <property type="project" value="InterPro"/>
</dbReference>